<evidence type="ECO:0000313" key="5">
    <source>
        <dbReference type="Proteomes" id="UP001255416"/>
    </source>
</evidence>
<comment type="similarity">
    <text evidence="1">Belongs to the aldose epimerase family.</text>
</comment>
<dbReference type="InterPro" id="IPR047215">
    <property type="entry name" value="Galactose_mutarotase-like"/>
</dbReference>
<gene>
    <name evidence="4" type="ORF">QO231_10075</name>
</gene>
<evidence type="ECO:0000313" key="4">
    <source>
        <dbReference type="EMBL" id="MDU9004199.1"/>
    </source>
</evidence>
<dbReference type="EMBL" id="JASMWN010000006">
    <property type="protein sequence ID" value="MDU9004199.1"/>
    <property type="molecule type" value="Genomic_DNA"/>
</dbReference>
<protein>
    <submittedName>
        <fullName evidence="4">Aldose epimerase family protein</fullName>
        <ecNumber evidence="4">5.1.3.-</ecNumber>
    </submittedName>
</protein>
<reference evidence="5" key="1">
    <citation type="submission" date="2023-05" db="EMBL/GenBank/DDBJ databases">
        <title>Sedimentitalea sp. nov. JM2-8.</title>
        <authorList>
            <person name="Huang J."/>
        </authorList>
    </citation>
    <scope>NUCLEOTIDE SEQUENCE [LARGE SCALE GENOMIC DNA]</scope>
    <source>
        <strain evidence="5">KHS03</strain>
    </source>
</reference>
<dbReference type="Gene3D" id="2.70.98.10">
    <property type="match status" value="1"/>
</dbReference>
<dbReference type="EC" id="5.1.3.-" evidence="4"/>
<dbReference type="CDD" id="cd09019">
    <property type="entry name" value="galactose_mutarotase_like"/>
    <property type="match status" value="1"/>
</dbReference>
<evidence type="ECO:0000256" key="1">
    <source>
        <dbReference type="ARBA" id="ARBA00006206"/>
    </source>
</evidence>
<dbReference type="PANTHER" id="PTHR10091">
    <property type="entry name" value="ALDOSE-1-EPIMERASE"/>
    <property type="match status" value="1"/>
</dbReference>
<dbReference type="SUPFAM" id="SSF74650">
    <property type="entry name" value="Galactose mutarotase-like"/>
    <property type="match status" value="1"/>
</dbReference>
<organism evidence="4 5">
    <name type="scientific">Sedimentitalea todarodis</name>
    <dbReference type="NCBI Taxonomy" id="1631240"/>
    <lineage>
        <taxon>Bacteria</taxon>
        <taxon>Pseudomonadati</taxon>
        <taxon>Pseudomonadota</taxon>
        <taxon>Alphaproteobacteria</taxon>
        <taxon>Rhodobacterales</taxon>
        <taxon>Paracoccaceae</taxon>
        <taxon>Sedimentitalea</taxon>
    </lineage>
</organism>
<name>A0ABU3VER5_9RHOB</name>
<evidence type="ECO:0000256" key="2">
    <source>
        <dbReference type="ARBA" id="ARBA00023235"/>
    </source>
</evidence>
<dbReference type="RefSeq" id="WP_316775707.1">
    <property type="nucleotide sequence ID" value="NZ_JASMWN010000006.1"/>
</dbReference>
<proteinExistence type="inferred from homology"/>
<dbReference type="PANTHER" id="PTHR10091:SF49">
    <property type="entry name" value="ALDOSE 1-EPIMERASE"/>
    <property type="match status" value="1"/>
</dbReference>
<dbReference type="InterPro" id="IPR014718">
    <property type="entry name" value="GH-type_carb-bd"/>
</dbReference>
<dbReference type="Proteomes" id="UP001255416">
    <property type="component" value="Unassembled WGS sequence"/>
</dbReference>
<evidence type="ECO:0000256" key="3">
    <source>
        <dbReference type="ARBA" id="ARBA00023277"/>
    </source>
</evidence>
<comment type="caution">
    <text evidence="4">The sequence shown here is derived from an EMBL/GenBank/DDBJ whole genome shotgun (WGS) entry which is preliminary data.</text>
</comment>
<sequence>MLTVGRTPDGRDVRQISLRGGGLTATVLTYGATLQSLRCDGHSHSLILGSPDFSAYLADMHHFGAIVGPVANRVAGGRFELDGITYRLDRNENAQNTLHGGSAGFHTRVWEVVDHGPAHCTLTITQADGLGGFPGDLQVSARYSLEDDHALRIDISGQAKAVALFNPAFHGYWNLDGSRDLSGHRLKIAANSYLPLDANLIPAGSPQPVQDTPFDYRFPRPPDPALDHNFCVAPRRGSLREVAQVTTSGHRLALETTEPGLQVYAAGQTTSGDWPGHDGIPYGCNAGIALEPQLWPNAPNRPDFPSARIEAGQQIVQTSRFRFALGAG</sequence>
<keyword evidence="2 4" id="KW-0413">Isomerase</keyword>
<dbReference type="GO" id="GO:0016853">
    <property type="term" value="F:isomerase activity"/>
    <property type="evidence" value="ECO:0007669"/>
    <property type="project" value="UniProtKB-KW"/>
</dbReference>
<keyword evidence="3" id="KW-0119">Carbohydrate metabolism</keyword>
<dbReference type="InterPro" id="IPR008183">
    <property type="entry name" value="Aldose_1/G6P_1-epimerase"/>
</dbReference>
<dbReference type="Pfam" id="PF01263">
    <property type="entry name" value="Aldose_epim"/>
    <property type="match status" value="1"/>
</dbReference>
<accession>A0ABU3VER5</accession>
<dbReference type="InterPro" id="IPR011013">
    <property type="entry name" value="Gal_mutarotase_sf_dom"/>
</dbReference>
<keyword evidence="5" id="KW-1185">Reference proteome</keyword>